<dbReference type="eggNOG" id="COG0491">
    <property type="taxonomic scope" value="Bacteria"/>
</dbReference>
<protein>
    <submittedName>
        <fullName evidence="6">Metallo-beta-lactamase domain protein</fullName>
    </submittedName>
</protein>
<dbReference type="AlphaFoldDB" id="A0A069QFR1"/>
<dbReference type="PANTHER" id="PTHR46233">
    <property type="entry name" value="HYDROXYACYLGLUTATHIONE HYDROLASE GLOC"/>
    <property type="match status" value="1"/>
</dbReference>
<evidence type="ECO:0000256" key="3">
    <source>
        <dbReference type="ARBA" id="ARBA00022801"/>
    </source>
</evidence>
<evidence type="ECO:0000256" key="2">
    <source>
        <dbReference type="ARBA" id="ARBA00022723"/>
    </source>
</evidence>
<feature type="domain" description="Metallo-beta-lactamase" evidence="5">
    <location>
        <begin position="13"/>
        <end position="196"/>
    </location>
</feature>
<dbReference type="HOGENOM" id="CLU_030571_5_3_10"/>
<dbReference type="PATRIC" id="fig|1122985.7.peg.3215"/>
<comment type="caution">
    <text evidence="6">The sequence shown here is derived from an EMBL/GenBank/DDBJ whole genome shotgun (WGS) entry which is preliminary data.</text>
</comment>
<gene>
    <name evidence="6" type="ORF">HMPREF1991_03110</name>
</gene>
<dbReference type="Proteomes" id="UP000027442">
    <property type="component" value="Unassembled WGS sequence"/>
</dbReference>
<keyword evidence="7" id="KW-1185">Reference proteome</keyword>
<dbReference type="SMART" id="SM00849">
    <property type="entry name" value="Lactamase_B"/>
    <property type="match status" value="1"/>
</dbReference>
<reference evidence="6 7" key="1">
    <citation type="submission" date="2013-08" db="EMBL/GenBank/DDBJ databases">
        <authorList>
            <person name="Weinstock G."/>
            <person name="Sodergren E."/>
            <person name="Wylie T."/>
            <person name="Fulton L."/>
            <person name="Fulton R."/>
            <person name="Fronick C."/>
            <person name="O'Laughlin M."/>
            <person name="Godfrey J."/>
            <person name="Miner T."/>
            <person name="Herter B."/>
            <person name="Appelbaum E."/>
            <person name="Cordes M."/>
            <person name="Lek S."/>
            <person name="Wollam A."/>
            <person name="Pepin K.H."/>
            <person name="Palsikar V.B."/>
            <person name="Mitreva M."/>
            <person name="Wilson R.K."/>
        </authorList>
    </citation>
    <scope>NUCLEOTIDE SEQUENCE [LARGE SCALE GENOMIC DNA]</scope>
    <source>
        <strain evidence="6 7">ATCC 15930</strain>
    </source>
</reference>
<dbReference type="CDD" id="cd06262">
    <property type="entry name" value="metallo-hydrolase-like_MBL-fold"/>
    <property type="match status" value="1"/>
</dbReference>
<keyword evidence="2" id="KW-0479">Metal-binding</keyword>
<dbReference type="InterPro" id="IPR051453">
    <property type="entry name" value="MBL_Glyoxalase_II"/>
</dbReference>
<evidence type="ECO:0000256" key="4">
    <source>
        <dbReference type="ARBA" id="ARBA00022833"/>
    </source>
</evidence>
<dbReference type="EMBL" id="JNGW01000136">
    <property type="protein sequence ID" value="KDR50869.1"/>
    <property type="molecule type" value="Genomic_DNA"/>
</dbReference>
<evidence type="ECO:0000256" key="1">
    <source>
        <dbReference type="ARBA" id="ARBA00001947"/>
    </source>
</evidence>
<keyword evidence="4" id="KW-0862">Zinc</keyword>
<dbReference type="GO" id="GO:0046872">
    <property type="term" value="F:metal ion binding"/>
    <property type="evidence" value="ECO:0007669"/>
    <property type="project" value="UniProtKB-KW"/>
</dbReference>
<dbReference type="SUPFAM" id="SSF56281">
    <property type="entry name" value="Metallo-hydrolase/oxidoreductase"/>
    <property type="match status" value="1"/>
</dbReference>
<accession>A0A069QFR1</accession>
<proteinExistence type="predicted"/>
<organism evidence="6 7">
    <name type="scientific">Hoylesella loescheii DSM 19665 = JCM 12249 = ATCC 15930</name>
    <dbReference type="NCBI Taxonomy" id="1122985"/>
    <lineage>
        <taxon>Bacteria</taxon>
        <taxon>Pseudomonadati</taxon>
        <taxon>Bacteroidota</taxon>
        <taxon>Bacteroidia</taxon>
        <taxon>Bacteroidales</taxon>
        <taxon>Prevotellaceae</taxon>
        <taxon>Hoylesella</taxon>
    </lineage>
</organism>
<keyword evidence="3" id="KW-0378">Hydrolase</keyword>
<evidence type="ECO:0000259" key="5">
    <source>
        <dbReference type="SMART" id="SM00849"/>
    </source>
</evidence>
<dbReference type="Pfam" id="PF00753">
    <property type="entry name" value="Lactamase_B"/>
    <property type="match status" value="1"/>
</dbReference>
<name>A0A069QFR1_HOYLO</name>
<dbReference type="InterPro" id="IPR036866">
    <property type="entry name" value="RibonucZ/Hydroxyglut_hydro"/>
</dbReference>
<dbReference type="InterPro" id="IPR001279">
    <property type="entry name" value="Metallo-B-lactamas"/>
</dbReference>
<dbReference type="GO" id="GO:0016787">
    <property type="term" value="F:hydrolase activity"/>
    <property type="evidence" value="ECO:0007669"/>
    <property type="project" value="UniProtKB-KW"/>
</dbReference>
<dbReference type="RefSeq" id="WP_025789951.1">
    <property type="nucleotide sequence ID" value="NZ_KB899215.1"/>
</dbReference>
<sequence length="214" mass="24254">MLNIHHIMCNMFQENCYVVSDETKECVIIDCGAFFEKDKSALTQYIADNQLTPRRLLATHGHVDHNLGNAFVFATYGLRPEMHEDDSELLEHLPEQAAYLLNMQLEEKQPPVGRYFTEADTIEWGNHRFTIIHTPGHTEGSCVFYCEAEGVAFTGDTLFRGSVGRVDLPGGSMFKMMQSIRHLSQLPDTTRVFSGHGPETTIGYELAHNPYLDR</sequence>
<dbReference type="PANTHER" id="PTHR46233:SF3">
    <property type="entry name" value="HYDROXYACYLGLUTATHIONE HYDROLASE GLOC"/>
    <property type="match status" value="1"/>
</dbReference>
<comment type="cofactor">
    <cofactor evidence="1">
        <name>Zn(2+)</name>
        <dbReference type="ChEBI" id="CHEBI:29105"/>
    </cofactor>
</comment>
<evidence type="ECO:0000313" key="6">
    <source>
        <dbReference type="EMBL" id="KDR50869.1"/>
    </source>
</evidence>
<evidence type="ECO:0000313" key="7">
    <source>
        <dbReference type="Proteomes" id="UP000027442"/>
    </source>
</evidence>
<dbReference type="Gene3D" id="3.60.15.10">
    <property type="entry name" value="Ribonuclease Z/Hydroxyacylglutathione hydrolase-like"/>
    <property type="match status" value="1"/>
</dbReference>